<accession>A0A328PZF4</accession>
<dbReference type="RefSeq" id="WP_112149424.1">
    <property type="nucleotide sequence ID" value="NZ_CATZXA010000054.1"/>
</dbReference>
<dbReference type="Proteomes" id="UP000248557">
    <property type="component" value="Unassembled WGS sequence"/>
</dbReference>
<dbReference type="AlphaFoldDB" id="A0A328PZF4"/>
<evidence type="ECO:0000313" key="1">
    <source>
        <dbReference type="EMBL" id="RAP03361.1"/>
    </source>
</evidence>
<organism evidence="1 2">
    <name type="scientific">Methanosphaera stadtmanae</name>
    <dbReference type="NCBI Taxonomy" id="2317"/>
    <lineage>
        <taxon>Archaea</taxon>
        <taxon>Methanobacteriati</taxon>
        <taxon>Methanobacteriota</taxon>
        <taxon>Methanomada group</taxon>
        <taxon>Methanobacteria</taxon>
        <taxon>Methanobacteriales</taxon>
        <taxon>Methanobacteriaceae</taxon>
        <taxon>Methanosphaera</taxon>
    </lineage>
</organism>
<gene>
    <name evidence="1" type="ORF">CA615_02820</name>
</gene>
<dbReference type="EMBL" id="NGJK01000027">
    <property type="protein sequence ID" value="RAP03361.1"/>
    <property type="molecule type" value="Genomic_DNA"/>
</dbReference>
<protein>
    <submittedName>
        <fullName evidence="1">Uncharacterized protein</fullName>
    </submittedName>
</protein>
<reference evidence="1 2" key="1">
    <citation type="submission" date="2017-05" db="EMBL/GenBank/DDBJ databases">
        <title>Host range expansion of the Methanosphaera genus to humans and monogastric animals involves recent and extensive reduction in genome content.</title>
        <authorList>
            <person name="Hoedt E.C."/>
            <person name="Volmer J.G."/>
            <person name="Parks D.H."/>
            <person name="Rosewarne C.P."/>
            <person name="Denman S.E."/>
            <person name="Mcsweeney C.S."/>
            <person name="O Cuiv P."/>
            <person name="Hugenholtz P."/>
            <person name="Tyson G.W."/>
            <person name="Morrison M."/>
        </authorList>
    </citation>
    <scope>NUCLEOTIDE SEQUENCE [LARGE SCALE GENOMIC DNA]</scope>
    <source>
        <strain evidence="1 2">PA5</strain>
    </source>
</reference>
<proteinExistence type="predicted"/>
<evidence type="ECO:0000313" key="2">
    <source>
        <dbReference type="Proteomes" id="UP000248557"/>
    </source>
</evidence>
<sequence>MIYKYHVVLLKEQVIINDKYYQADNKPNNEEFKKLVNQYDADEVVLNTICDDELESIDKEHIDINSL</sequence>
<name>A0A328PZF4_9EURY</name>
<comment type="caution">
    <text evidence="1">The sequence shown here is derived from an EMBL/GenBank/DDBJ whole genome shotgun (WGS) entry which is preliminary data.</text>
</comment>